<evidence type="ECO:0000313" key="3">
    <source>
        <dbReference type="EMBL" id="THH32704.1"/>
    </source>
</evidence>
<name>A0A4S4N1C1_9APHY</name>
<feature type="domain" description="DUF6830" evidence="2">
    <location>
        <begin position="760"/>
        <end position="839"/>
    </location>
</feature>
<organism evidence="3 4">
    <name type="scientific">Antrodiella citrinella</name>
    <dbReference type="NCBI Taxonomy" id="2447956"/>
    <lineage>
        <taxon>Eukaryota</taxon>
        <taxon>Fungi</taxon>
        <taxon>Dikarya</taxon>
        <taxon>Basidiomycota</taxon>
        <taxon>Agaricomycotina</taxon>
        <taxon>Agaricomycetes</taxon>
        <taxon>Polyporales</taxon>
        <taxon>Steccherinaceae</taxon>
        <taxon>Antrodiella</taxon>
    </lineage>
</organism>
<evidence type="ECO:0000256" key="1">
    <source>
        <dbReference type="SAM" id="MobiDB-lite"/>
    </source>
</evidence>
<keyword evidence="4" id="KW-1185">Reference proteome</keyword>
<evidence type="ECO:0000259" key="2">
    <source>
        <dbReference type="Pfam" id="PF20722"/>
    </source>
</evidence>
<feature type="compositionally biased region" description="Acidic residues" evidence="1">
    <location>
        <begin position="92"/>
        <end position="106"/>
    </location>
</feature>
<comment type="caution">
    <text evidence="3">The sequence shown here is derived from an EMBL/GenBank/DDBJ whole genome shotgun (WGS) entry which is preliminary data.</text>
</comment>
<dbReference type="Pfam" id="PF20722">
    <property type="entry name" value="DUF6830"/>
    <property type="match status" value="1"/>
</dbReference>
<dbReference type="EMBL" id="SGPM01000017">
    <property type="protein sequence ID" value="THH32704.1"/>
    <property type="molecule type" value="Genomic_DNA"/>
</dbReference>
<dbReference type="AlphaFoldDB" id="A0A4S4N1C1"/>
<dbReference type="OrthoDB" id="3252362at2759"/>
<accession>A0A4S4N1C1</accession>
<dbReference type="Proteomes" id="UP000308730">
    <property type="component" value="Unassembled WGS sequence"/>
</dbReference>
<feature type="region of interest" description="Disordered" evidence="1">
    <location>
        <begin position="1"/>
        <end position="157"/>
    </location>
</feature>
<feature type="compositionally biased region" description="Pro residues" evidence="1">
    <location>
        <begin position="124"/>
        <end position="133"/>
    </location>
</feature>
<dbReference type="InterPro" id="IPR049233">
    <property type="entry name" value="DUF6830"/>
</dbReference>
<feature type="compositionally biased region" description="Basic and acidic residues" evidence="1">
    <location>
        <begin position="107"/>
        <end position="123"/>
    </location>
</feature>
<sequence>MAHRRVPLLPSLHIDAQEPDAERGNPQEHPTGPPESNVPSSPIAAQDHTGQDGDIFSGDFFGDDYREEDFPGWHEGDRGPVHNASGRQGVDNSEDSDDDGEGNDEEVPPRDRPDVASDRRWEPEPAPYAPPSPMLEDFGLGDDDDLDPNFRSTADGTTSRAPAVVIKFGGAAGKIYEGAHGRRTGYDTYSASVESNTPINPYAPFTSRMDWEIARWAKLQGPGSTSVSSLLGIDNLSERLALSYKNSVQLNQIIDTHLPTRRPRFRREEIVVEAAQESFDIYFRDVLDCVKALFGDPEFAPHLVFAPEKHFADEEHKERLYHDMHTGRWWWATQEAVERNTPGATIVPIIISSDKTQLTLFRNKSAYPVYMTIGNIPKDIRRKPSRQAQILLAYLPTTRLQSIPNDASRRRTLANLFHAAMGQILQPLEKAGREGVQMTSGSGEVRRCHPIYAIFVGDYPEQVLVTCVKYGDCPVCPTPRDELGSGTPEPLRGLDSILDALGKADEHPSVFAKACLDAGIKPVYHPFWQHLPYVNIYRSITPDILHQLYQGLIKHLVAWLISAFGDAEIDARCRRMPPSHHARLFSKGISSLSRVTGQEHRDMCRILLGLIVDLRLPGGQSPLRLVRCVRALLDFLYLAQYKVHSTETLKLLKDARTRFHANKSIFIDLGIRTHFNFPKLHFADHYEDLIEAFGTTDNYNTQTTERLHIDFVKDAYEATNHKDEYVQMTIWLERKEKILLHERYIRWRLAGSLPGHLSGPSGSAVEHFPHIRLTKRPSTKLLSFDDIAKTYGAVDIINALCDFIAPYRDPLLTGTRLQHAAADLRLPFNALALYHKIRFSVPSPQPWLEAEDVYDVAHVRPGYTDSQDRDIESRFDAVLVNLGVGGDVGVKGMCCRIR</sequence>
<gene>
    <name evidence="3" type="ORF">EUX98_g1491</name>
</gene>
<feature type="compositionally biased region" description="Basic and acidic residues" evidence="1">
    <location>
        <begin position="68"/>
        <end position="80"/>
    </location>
</feature>
<dbReference type="Pfam" id="PF18759">
    <property type="entry name" value="Plavaka"/>
    <property type="match status" value="1"/>
</dbReference>
<reference evidence="3 4" key="1">
    <citation type="submission" date="2019-02" db="EMBL/GenBank/DDBJ databases">
        <title>Genome sequencing of the rare red list fungi Antrodiella citrinella (Flaviporus citrinellus).</title>
        <authorList>
            <person name="Buettner E."/>
            <person name="Kellner H."/>
        </authorList>
    </citation>
    <scope>NUCLEOTIDE SEQUENCE [LARGE SCALE GENOMIC DNA]</scope>
    <source>
        <strain evidence="3 4">DSM 108506</strain>
    </source>
</reference>
<proteinExistence type="predicted"/>
<protein>
    <recommendedName>
        <fullName evidence="2">DUF6830 domain-containing protein</fullName>
    </recommendedName>
</protein>
<dbReference type="InterPro" id="IPR041078">
    <property type="entry name" value="Plavaka"/>
</dbReference>
<evidence type="ECO:0000313" key="4">
    <source>
        <dbReference type="Proteomes" id="UP000308730"/>
    </source>
</evidence>